<evidence type="ECO:0000256" key="5">
    <source>
        <dbReference type="RuleBase" id="RU004508"/>
    </source>
</evidence>
<evidence type="ECO:0000313" key="6">
    <source>
        <dbReference type="EMBL" id="RCW67603.1"/>
    </source>
</evidence>
<dbReference type="PIRSF" id="PIRSF000390">
    <property type="entry name" value="PLP_StrS"/>
    <property type="match status" value="1"/>
</dbReference>
<proteinExistence type="inferred from homology"/>
<evidence type="ECO:0000256" key="1">
    <source>
        <dbReference type="ARBA" id="ARBA00022898"/>
    </source>
</evidence>
<gene>
    <name evidence="6" type="ORF">DES41_109326</name>
</gene>
<dbReference type="PANTHER" id="PTHR30244:SF9">
    <property type="entry name" value="PROTEIN RV3402C"/>
    <property type="match status" value="1"/>
</dbReference>
<dbReference type="SUPFAM" id="SSF53383">
    <property type="entry name" value="PLP-dependent transferases"/>
    <property type="match status" value="1"/>
</dbReference>
<dbReference type="Proteomes" id="UP000252884">
    <property type="component" value="Unassembled WGS sequence"/>
</dbReference>
<feature type="modified residue" description="N6-(pyridoxal phosphate)lysine" evidence="4">
    <location>
        <position position="187"/>
    </location>
</feature>
<comment type="similarity">
    <text evidence="2 5">Belongs to the DegT/DnrJ/EryC1 family.</text>
</comment>
<dbReference type="InterPro" id="IPR015424">
    <property type="entry name" value="PyrdxlP-dep_Trfase"/>
</dbReference>
<evidence type="ECO:0000313" key="7">
    <source>
        <dbReference type="Proteomes" id="UP000252884"/>
    </source>
</evidence>
<dbReference type="Pfam" id="PF01041">
    <property type="entry name" value="DegT_DnrJ_EryC1"/>
    <property type="match status" value="1"/>
</dbReference>
<dbReference type="InterPro" id="IPR015421">
    <property type="entry name" value="PyrdxlP-dep_Trfase_major"/>
</dbReference>
<evidence type="ECO:0000256" key="4">
    <source>
        <dbReference type="PIRSR" id="PIRSR000390-2"/>
    </source>
</evidence>
<dbReference type="AlphaFoldDB" id="A0A368XI30"/>
<evidence type="ECO:0000256" key="3">
    <source>
        <dbReference type="PIRSR" id="PIRSR000390-1"/>
    </source>
</evidence>
<dbReference type="EMBL" id="QPJK01000009">
    <property type="protein sequence ID" value="RCW67603.1"/>
    <property type="molecule type" value="Genomic_DNA"/>
</dbReference>
<dbReference type="GO" id="GO:0000271">
    <property type="term" value="P:polysaccharide biosynthetic process"/>
    <property type="evidence" value="ECO:0007669"/>
    <property type="project" value="TreeGrafter"/>
</dbReference>
<organism evidence="6 7">
    <name type="scientific">Pseudorhodoferax soli</name>
    <dbReference type="NCBI Taxonomy" id="545864"/>
    <lineage>
        <taxon>Bacteria</taxon>
        <taxon>Pseudomonadati</taxon>
        <taxon>Pseudomonadota</taxon>
        <taxon>Betaproteobacteria</taxon>
        <taxon>Burkholderiales</taxon>
        <taxon>Comamonadaceae</taxon>
    </lineage>
</organism>
<name>A0A368XI30_9BURK</name>
<accession>A0A368XI30</accession>
<protein>
    <submittedName>
        <fullName evidence="6">dTDP-4-amino-4,6-dideoxygalactose transaminase</fullName>
    </submittedName>
</protein>
<evidence type="ECO:0000256" key="2">
    <source>
        <dbReference type="ARBA" id="ARBA00037999"/>
    </source>
</evidence>
<dbReference type="GO" id="GO:0008483">
    <property type="term" value="F:transaminase activity"/>
    <property type="evidence" value="ECO:0007669"/>
    <property type="project" value="TreeGrafter"/>
</dbReference>
<reference evidence="6 7" key="1">
    <citation type="submission" date="2018-07" db="EMBL/GenBank/DDBJ databases">
        <title>Genomic Encyclopedia of Type Strains, Phase IV (KMG-IV): sequencing the most valuable type-strain genomes for metagenomic binning, comparative biology and taxonomic classification.</title>
        <authorList>
            <person name="Goeker M."/>
        </authorList>
    </citation>
    <scope>NUCLEOTIDE SEQUENCE [LARGE SCALE GENOMIC DNA]</scope>
    <source>
        <strain evidence="6 7">DSM 21634</strain>
    </source>
</reference>
<dbReference type="PANTHER" id="PTHR30244">
    <property type="entry name" value="TRANSAMINASE"/>
    <property type="match status" value="1"/>
</dbReference>
<dbReference type="RefSeq" id="WP_211333106.1">
    <property type="nucleotide sequence ID" value="NZ_QPJK01000009.1"/>
</dbReference>
<dbReference type="GO" id="GO:0030170">
    <property type="term" value="F:pyridoxal phosphate binding"/>
    <property type="evidence" value="ECO:0007669"/>
    <property type="project" value="TreeGrafter"/>
</dbReference>
<dbReference type="InterPro" id="IPR000653">
    <property type="entry name" value="DegT/StrS_aminotransferase"/>
</dbReference>
<keyword evidence="7" id="KW-1185">Reference proteome</keyword>
<comment type="caution">
    <text evidence="6">The sequence shown here is derived from an EMBL/GenBank/DDBJ whole genome shotgun (WGS) entry which is preliminary data.</text>
</comment>
<sequence length="388" mass="40414">MSSRPPAIAVPLLVPDLPAPQQLLPYLERMHAARHYSNFGPLVGELEQRLAQGQSAEVVTVASATLGLELVLSALALPPRSRVLVPALTFVATATAVARAGHVPVLCDVDAASWLLTPTIAARAVRDLGAQAVLPVATFGAPQDMRAWAAFEQATGLPVVVDAAAAFGSQTLQGAAGRLVFSLHATKSLPAGEGGVVVSSDAALIARVRQLSNFGIQLQPGGSVPVGHLAAVGTNAKLSEYHAAVGLAALDRWDEGAQRRRHLLARLRAALDAASGGALGWQDLGPQPLAAPVALCVRLGSAARRVQLERLCKRLGILTRRWYQPLLSEVQGGTQRWEAGALPNARAIAQDLLGLPFFPAMDEAQQALLATVVREVFCAAATPAAAAV</sequence>
<feature type="active site" description="Proton acceptor" evidence="3">
    <location>
        <position position="187"/>
    </location>
</feature>
<dbReference type="Gene3D" id="3.40.640.10">
    <property type="entry name" value="Type I PLP-dependent aspartate aminotransferase-like (Major domain)"/>
    <property type="match status" value="1"/>
</dbReference>
<keyword evidence="1 4" id="KW-0663">Pyridoxal phosphate</keyword>